<dbReference type="AlphaFoldDB" id="A0A7X2NTU4"/>
<sequence>MTDNTEKTVLMKCERCGYEEEVPQKDLDLLRSVDKDPEHCEDHLLCPFCLSDMYRKDSYHFRNHNHS</sequence>
<organism evidence="1 2">
    <name type="scientific">Stecheria intestinalis</name>
    <dbReference type="NCBI Taxonomy" id="2606630"/>
    <lineage>
        <taxon>Bacteria</taxon>
        <taxon>Bacillati</taxon>
        <taxon>Bacillota</taxon>
        <taxon>Erysipelotrichia</taxon>
        <taxon>Erysipelotrichales</taxon>
        <taxon>Erysipelotrichaceae</taxon>
        <taxon>Stecheria</taxon>
    </lineage>
</organism>
<reference evidence="1 2" key="1">
    <citation type="submission" date="2019-08" db="EMBL/GenBank/DDBJ databases">
        <title>In-depth cultivation of the pig gut microbiome towards novel bacterial diversity and tailored functional studies.</title>
        <authorList>
            <person name="Wylensek D."/>
            <person name="Hitch T.C.A."/>
            <person name="Clavel T."/>
        </authorList>
    </citation>
    <scope>NUCLEOTIDE SEQUENCE [LARGE SCALE GENOMIC DNA]</scope>
    <source>
        <strain evidence="1 2">Oil+RF-744-GAM-WT-6</strain>
    </source>
</reference>
<evidence type="ECO:0000313" key="2">
    <source>
        <dbReference type="Proteomes" id="UP000461880"/>
    </source>
</evidence>
<dbReference type="EMBL" id="VUMN01000032">
    <property type="protein sequence ID" value="MSS59456.1"/>
    <property type="molecule type" value="Genomic_DNA"/>
</dbReference>
<dbReference type="Proteomes" id="UP000461880">
    <property type="component" value="Unassembled WGS sequence"/>
</dbReference>
<protein>
    <submittedName>
        <fullName evidence="1">Uncharacterized protein</fullName>
    </submittedName>
</protein>
<name>A0A7X2NTU4_9FIRM</name>
<gene>
    <name evidence="1" type="ORF">FYJ51_11195</name>
</gene>
<keyword evidence="2" id="KW-1185">Reference proteome</keyword>
<comment type="caution">
    <text evidence="1">The sequence shown here is derived from an EMBL/GenBank/DDBJ whole genome shotgun (WGS) entry which is preliminary data.</text>
</comment>
<proteinExistence type="predicted"/>
<evidence type="ECO:0000313" key="1">
    <source>
        <dbReference type="EMBL" id="MSS59456.1"/>
    </source>
</evidence>
<accession>A0A7X2NTU4</accession>